<dbReference type="EMBL" id="KN294014">
    <property type="protein sequence ID" value="EEH36857.2"/>
    <property type="molecule type" value="Genomic_DNA"/>
</dbReference>
<dbReference type="Pfam" id="PF09056">
    <property type="entry name" value="Phospholip_A2_3"/>
    <property type="match status" value="1"/>
</dbReference>
<dbReference type="SUPFAM" id="SSF48619">
    <property type="entry name" value="Phospholipase A2, PLA2"/>
    <property type="match status" value="1"/>
</dbReference>
<gene>
    <name evidence="1" type="ORF">PAAG_07275</name>
</gene>
<dbReference type="HOGENOM" id="CLU_1644232_0_0_1"/>
<dbReference type="GeneID" id="9093957"/>
<proteinExistence type="predicted"/>
<protein>
    <submittedName>
        <fullName evidence="1">Uncharacterized protein</fullName>
    </submittedName>
</protein>
<dbReference type="RefSeq" id="XP_015700620.1">
    <property type="nucleotide sequence ID" value="XM_015846185.1"/>
</dbReference>
<dbReference type="GO" id="GO:0006644">
    <property type="term" value="P:phospholipid metabolic process"/>
    <property type="evidence" value="ECO:0007669"/>
    <property type="project" value="InterPro"/>
</dbReference>
<dbReference type="AlphaFoldDB" id="C1H934"/>
<dbReference type="OrthoDB" id="5120271at2759"/>
<name>C1H934_PARBA</name>
<dbReference type="Gene3D" id="1.20.90.10">
    <property type="entry name" value="Phospholipase A2 domain"/>
    <property type="match status" value="1"/>
</dbReference>
<sequence>MPSWINSKKLGTPSTLNPPYLDWRSNGWTNAPDRQWGVDFLPSCPRHDFRCRTTRARAASRRRNKAKNRSELSALIMYTACGRPVDRFVTSEDRGRGGVDSGASRKKLLDAANSYVSIQFQGFLIISMDWGPYPWILLRSPRNDLEVLEVARAKPTNCLVC</sequence>
<dbReference type="GO" id="GO:0050482">
    <property type="term" value="P:arachidonate secretion"/>
    <property type="evidence" value="ECO:0007669"/>
    <property type="project" value="InterPro"/>
</dbReference>
<dbReference type="GO" id="GO:0004623">
    <property type="term" value="F:phospholipase A2 activity"/>
    <property type="evidence" value="ECO:0007669"/>
    <property type="project" value="InterPro"/>
</dbReference>
<evidence type="ECO:0000313" key="1">
    <source>
        <dbReference type="EMBL" id="EEH36857.2"/>
    </source>
</evidence>
<dbReference type="KEGG" id="pbl:PAAG_07275"/>
<keyword evidence="2" id="KW-1185">Reference proteome</keyword>
<dbReference type="VEuPathDB" id="FungiDB:PAAG_07275"/>
<dbReference type="InterPro" id="IPR036444">
    <property type="entry name" value="PLipase_A2_dom_sf"/>
</dbReference>
<reference evidence="1 2" key="1">
    <citation type="journal article" date="2011" name="PLoS Genet.">
        <title>Comparative genomic analysis of human fungal pathogens causing paracoccidioidomycosis.</title>
        <authorList>
            <person name="Desjardins C.A."/>
            <person name="Champion M.D."/>
            <person name="Holder J.W."/>
            <person name="Muszewska A."/>
            <person name="Goldberg J."/>
            <person name="Bailao A.M."/>
            <person name="Brigido M.M."/>
            <person name="Ferreira M.E."/>
            <person name="Garcia A.M."/>
            <person name="Grynberg M."/>
            <person name="Gujja S."/>
            <person name="Heiman D.I."/>
            <person name="Henn M.R."/>
            <person name="Kodira C.D."/>
            <person name="Leon-Narvaez H."/>
            <person name="Longo L.V."/>
            <person name="Ma L.J."/>
            <person name="Malavazi I."/>
            <person name="Matsuo A.L."/>
            <person name="Morais F.V."/>
            <person name="Pereira M."/>
            <person name="Rodriguez-Brito S."/>
            <person name="Sakthikumar S."/>
            <person name="Salem-Izacc S.M."/>
            <person name="Sykes S.M."/>
            <person name="Teixeira M.M."/>
            <person name="Vallejo M.C."/>
            <person name="Walter M.E."/>
            <person name="Yandava C."/>
            <person name="Young S."/>
            <person name="Zeng Q."/>
            <person name="Zucker J."/>
            <person name="Felipe M.S."/>
            <person name="Goldman G.H."/>
            <person name="Haas B.J."/>
            <person name="McEwen J.G."/>
            <person name="Nino-Vega G."/>
            <person name="Puccia R."/>
            <person name="San-Blas G."/>
            <person name="Soares C.M."/>
            <person name="Birren B.W."/>
            <person name="Cuomo C.A."/>
        </authorList>
    </citation>
    <scope>NUCLEOTIDE SEQUENCE [LARGE SCALE GENOMIC DNA]</scope>
    <source>
        <strain evidence="2">ATCC MYA-826 / Pb01</strain>
    </source>
</reference>
<accession>C1H934</accession>
<evidence type="ECO:0000313" key="2">
    <source>
        <dbReference type="Proteomes" id="UP000002059"/>
    </source>
</evidence>
<organism evidence="1 2">
    <name type="scientific">Paracoccidioides lutzii (strain ATCC MYA-826 / Pb01)</name>
    <name type="common">Paracoccidioides brasiliensis</name>
    <dbReference type="NCBI Taxonomy" id="502779"/>
    <lineage>
        <taxon>Eukaryota</taxon>
        <taxon>Fungi</taxon>
        <taxon>Dikarya</taxon>
        <taxon>Ascomycota</taxon>
        <taxon>Pezizomycotina</taxon>
        <taxon>Eurotiomycetes</taxon>
        <taxon>Eurotiomycetidae</taxon>
        <taxon>Onygenales</taxon>
        <taxon>Ajellomycetaceae</taxon>
        <taxon>Paracoccidioides</taxon>
    </lineage>
</organism>
<dbReference type="InterPro" id="IPR015141">
    <property type="entry name" value="PLipase_A2_prok/fun"/>
</dbReference>
<dbReference type="Proteomes" id="UP000002059">
    <property type="component" value="Partially assembled WGS sequence"/>
</dbReference>